<keyword evidence="20" id="KW-1185">Reference proteome</keyword>
<comment type="function">
    <text evidence="11">Aminoacyl-tRNA synthetase that catalyzes the specific attachment of leucine to its cognate tRNA (tRNA(Leu)). It performs tRNA aminoacylation in a two-step reaction: Leu is initially activated by ATP to form a leucyl-adenylate (Leu-AMP) intermediate; then the leucyl moiety is transferred to the acceptor 3' end of the tRNA to yield leucyl-tRNA. To improve the fidelity of catalytic reactions, it is also able to hydrolyze misactivated aminoacyl-adenylate intermediates (pre-transfer editing) and mischarged aminoacyl-tRNAs (post-transfer editing).</text>
</comment>
<dbReference type="InterPro" id="IPR054509">
    <property type="entry name" value="LARS1_ULD"/>
</dbReference>
<dbReference type="Gene3D" id="3.40.50.620">
    <property type="entry name" value="HUPs"/>
    <property type="match status" value="1"/>
</dbReference>
<dbReference type="GO" id="GO:0006429">
    <property type="term" value="P:leucyl-tRNA aminoacylation"/>
    <property type="evidence" value="ECO:0007669"/>
    <property type="project" value="InterPro"/>
</dbReference>
<dbReference type="Pfam" id="PF24810">
    <property type="entry name" value="RBD_LARS1"/>
    <property type="match status" value="1"/>
</dbReference>
<evidence type="ECO:0000256" key="14">
    <source>
        <dbReference type="SAM" id="MobiDB-lite"/>
    </source>
</evidence>
<comment type="catalytic activity">
    <reaction evidence="10">
        <text>L-methionyl-tRNA(Leu) + H2O = tRNA(Leu) + L-methionine + H(+)</text>
        <dbReference type="Rhea" id="RHEA:77535"/>
        <dbReference type="Rhea" id="RHEA-COMP:9613"/>
        <dbReference type="Rhea" id="RHEA-COMP:18931"/>
        <dbReference type="ChEBI" id="CHEBI:15377"/>
        <dbReference type="ChEBI" id="CHEBI:15378"/>
        <dbReference type="ChEBI" id="CHEBI:57844"/>
        <dbReference type="ChEBI" id="CHEBI:78442"/>
        <dbReference type="ChEBI" id="CHEBI:78530"/>
    </reaction>
    <physiologicalReaction direction="left-to-right" evidence="10">
        <dbReference type="Rhea" id="RHEA:77536"/>
    </physiologicalReaction>
</comment>
<name>A0A8C7Z3W6_9TELE</name>
<dbReference type="PROSITE" id="PS00178">
    <property type="entry name" value="AA_TRNA_LIGASE_I"/>
    <property type="match status" value="1"/>
</dbReference>
<dbReference type="Gene3D" id="3.90.740.10">
    <property type="entry name" value="Valyl/Leucyl/Isoleucyl-tRNA synthetase, editing domain"/>
    <property type="match status" value="1"/>
</dbReference>
<proteinExistence type="inferred from homology"/>
<dbReference type="SUPFAM" id="SSF52374">
    <property type="entry name" value="Nucleotidylyl transferase"/>
    <property type="match status" value="1"/>
</dbReference>
<keyword evidence="6 13" id="KW-0648">Protein biosynthesis</keyword>
<dbReference type="AlphaFoldDB" id="A0A8C7Z3W6"/>
<dbReference type="InterPro" id="IPR055416">
    <property type="entry name" value="RBD_LARS1"/>
</dbReference>
<reference evidence="19" key="2">
    <citation type="submission" date="2025-09" db="UniProtKB">
        <authorList>
            <consortium name="Ensembl"/>
        </authorList>
    </citation>
    <scope>IDENTIFICATION</scope>
</reference>
<evidence type="ECO:0000256" key="12">
    <source>
        <dbReference type="ARBA" id="ARBA00073069"/>
    </source>
</evidence>
<dbReference type="GO" id="GO:0002161">
    <property type="term" value="F:aminoacyl-tRNA deacylase activity"/>
    <property type="evidence" value="ECO:0007669"/>
    <property type="project" value="InterPro"/>
</dbReference>
<evidence type="ECO:0000256" key="13">
    <source>
        <dbReference type="RuleBase" id="RU363035"/>
    </source>
</evidence>
<evidence type="ECO:0000256" key="2">
    <source>
        <dbReference type="ARBA" id="ARBA00013164"/>
    </source>
</evidence>
<dbReference type="Pfam" id="PF00133">
    <property type="entry name" value="tRNA-synt_1"/>
    <property type="match status" value="1"/>
</dbReference>
<dbReference type="EC" id="6.1.1.4" evidence="2"/>
<evidence type="ECO:0000256" key="4">
    <source>
        <dbReference type="ARBA" id="ARBA00022741"/>
    </source>
</evidence>
<accession>A0A8C7Z3W6</accession>
<feature type="domain" description="Aminoacyl-tRNA synthetase class Ia" evidence="15">
    <location>
        <begin position="20"/>
        <end position="101"/>
    </location>
</feature>
<dbReference type="FunFam" id="3.40.50.620:FF:000326">
    <property type="entry name" value="Leucine--tRNA ligase, cytoplasmic"/>
    <property type="match status" value="1"/>
</dbReference>
<dbReference type="InterPro" id="IPR009008">
    <property type="entry name" value="Val/Leu/Ile-tRNA-synth_edit"/>
</dbReference>
<feature type="domain" description="Leucine--tRNA ligase RagD-binding" evidence="18">
    <location>
        <begin position="819"/>
        <end position="892"/>
    </location>
</feature>
<sequence>MTERKGTAKLDYLRKIELDIQEKWEKEKTFERDAPTTNKVEYKYFVTFPYPYMNGRLHLGHTFSLSKCEFAVGYQSLKGRKCLFPFGLHCTGMPIKACADKLKREMELYGTPPQFPDDEEEEKEKPKGSDEIIIKDKAKGKKSKAVAKAGSSSFQWDIMRSLGLDDKEIVRFANAEHWLEYFPPLAIKDLKKMGVKVDWRRSFITTDVNPFYDSFVRWQFVTLKERKKIKFGKRYTIYSPKDGQPCMDHDRQTGEGVGPQEYTLIKMKIVEPYTAKFKSKGKNLFLVAATLRPETMFGQTNCWVRPDMKYVAFETASGDVFISTRRSARNMSFQGFTKENGVVPVIMEILGQDLLGCALSAPLTSYKIIYALPMLTIKEDKGTGVVTSVPSDAPDDIAALRDIKKKQVMFQNFKKRSDNKSTFIQLVSPTCDGIYYQRMKEGNPLECSFLNKSRSQIMLVDGYKGQKVQDVKKPIQKMMVEKGEAMIYMEPEKQVMSRSADECVVALCDQWYLDYGDAEWKKQATEALKSLETFCEETRRNFEATLAWLQEHACSRTYGLGTRLPWDEQWLIESLSDSTIYMAYYTVAHLLQGGVLNGRGDSPLGIKPEQMTREVWDFIFFKTAPFPKTDIPKEHLQKLRREFEYWYPVDVRVSGKDLVPNHLSYFLYNHVAVWPKDNEMNAGIIKTEQHYERMMYKEALKSGFFEFQAAKDKYRELAIEGMHRDLVFQFIERQTLLLAPICPHLCEYTWGLLVKTSSLMKASWPAAGPVDEILVRSSQYLMETAHDLRLRLKAYMLPPKNKKGDTKPQVKPSHCNIYVAKSYPPWQHSALSLLGKHYRSNNGVLPDNKVIAGELGALPELKKYMKRVMPFVAMIKENLEKNGPRVLDLELEFDERTVLMENLVYLTNSLELEQIDVLFATEADDKVKEDCCPGKPFSVFRSEPGVCVSLVNPQPSNGLFSTKVDIRQGDSKDNVIRRLAKVNRLIKDLSQVKLMRYEDPVLGPRRVPVLGQEEKGKLPISEKSVFHVNLEEKRVTLADNGLTVDIGDTLVYLIH</sequence>
<dbReference type="InterPro" id="IPR002300">
    <property type="entry name" value="aa-tRNA-synth_Ia"/>
</dbReference>
<dbReference type="Proteomes" id="UP000694383">
    <property type="component" value="Unplaced"/>
</dbReference>
<feature type="domain" description="Methionyl/Valyl/Leucyl/Isoleucyl-tRNA synthetase anticodon-binding" evidence="16">
    <location>
        <begin position="679"/>
        <end position="787"/>
    </location>
</feature>
<dbReference type="Pfam" id="PF22947">
    <property type="entry name" value="ULD_3"/>
    <property type="match status" value="1"/>
</dbReference>
<dbReference type="CDD" id="cd07959">
    <property type="entry name" value="Anticodon_Ia_Leu_AEc"/>
    <property type="match status" value="1"/>
</dbReference>
<evidence type="ECO:0000313" key="20">
    <source>
        <dbReference type="Proteomes" id="UP000694383"/>
    </source>
</evidence>
<evidence type="ECO:0000259" key="16">
    <source>
        <dbReference type="Pfam" id="PF08264"/>
    </source>
</evidence>
<protein>
    <recommendedName>
        <fullName evidence="12">Leucine--tRNA ligase, cytoplasmic</fullName>
        <ecNumber evidence="2">6.1.1.4</ecNumber>
    </recommendedName>
    <alternativeName>
        <fullName evidence="8">Leucyl-tRNA synthetase</fullName>
    </alternativeName>
</protein>
<dbReference type="FunFam" id="3.90.740.10:FF:000001">
    <property type="entry name" value="Leucine--tRNA ligase, cytoplasmic"/>
    <property type="match status" value="1"/>
</dbReference>
<evidence type="ECO:0000259" key="17">
    <source>
        <dbReference type="Pfam" id="PF22947"/>
    </source>
</evidence>
<dbReference type="InterPro" id="IPR014729">
    <property type="entry name" value="Rossmann-like_a/b/a_fold"/>
</dbReference>
<evidence type="ECO:0000256" key="5">
    <source>
        <dbReference type="ARBA" id="ARBA00022840"/>
    </source>
</evidence>
<feature type="region of interest" description="Disordered" evidence="14">
    <location>
        <begin position="110"/>
        <end position="130"/>
    </location>
</feature>
<comment type="similarity">
    <text evidence="1 13">Belongs to the class-I aminoacyl-tRNA synthetase family.</text>
</comment>
<dbReference type="InterPro" id="IPR013155">
    <property type="entry name" value="M/V/L/I-tRNA-synth_anticd-bd"/>
</dbReference>
<feature type="domain" description="Leucine--tRNA ligase ubiquitin-like" evidence="17">
    <location>
        <begin position="943"/>
        <end position="1054"/>
    </location>
</feature>
<dbReference type="Pfam" id="PF08264">
    <property type="entry name" value="Anticodon_1"/>
    <property type="match status" value="1"/>
</dbReference>
<keyword evidence="7 13" id="KW-0030">Aminoacyl-tRNA synthetase</keyword>
<evidence type="ECO:0000256" key="8">
    <source>
        <dbReference type="ARBA" id="ARBA00030520"/>
    </source>
</evidence>
<evidence type="ECO:0000256" key="7">
    <source>
        <dbReference type="ARBA" id="ARBA00023146"/>
    </source>
</evidence>
<dbReference type="InterPro" id="IPR004493">
    <property type="entry name" value="Leu-tRNA-synth_Ia_arc/euk"/>
</dbReference>
<evidence type="ECO:0000256" key="11">
    <source>
        <dbReference type="ARBA" id="ARBA00053911"/>
    </source>
</evidence>
<organism evidence="19 20">
    <name type="scientific">Oryzias sinensis</name>
    <name type="common">Chinese medaka</name>
    <dbReference type="NCBI Taxonomy" id="183150"/>
    <lineage>
        <taxon>Eukaryota</taxon>
        <taxon>Metazoa</taxon>
        <taxon>Chordata</taxon>
        <taxon>Craniata</taxon>
        <taxon>Vertebrata</taxon>
        <taxon>Euteleostomi</taxon>
        <taxon>Actinopterygii</taxon>
        <taxon>Neopterygii</taxon>
        <taxon>Teleostei</taxon>
        <taxon>Neoteleostei</taxon>
        <taxon>Acanthomorphata</taxon>
        <taxon>Ovalentaria</taxon>
        <taxon>Atherinomorphae</taxon>
        <taxon>Beloniformes</taxon>
        <taxon>Adrianichthyidae</taxon>
        <taxon>Oryziinae</taxon>
        <taxon>Oryzias</taxon>
    </lineage>
</organism>
<evidence type="ECO:0000256" key="3">
    <source>
        <dbReference type="ARBA" id="ARBA00022598"/>
    </source>
</evidence>
<dbReference type="InterPro" id="IPR009080">
    <property type="entry name" value="tRNAsynth_Ia_anticodon-bd"/>
</dbReference>
<comment type="catalytic activity">
    <reaction evidence="9">
        <text>tRNA(Leu) + L-leucine + ATP = L-leucyl-tRNA(Leu) + AMP + diphosphate</text>
        <dbReference type="Rhea" id="RHEA:11688"/>
        <dbReference type="Rhea" id="RHEA-COMP:9613"/>
        <dbReference type="Rhea" id="RHEA-COMP:9622"/>
        <dbReference type="ChEBI" id="CHEBI:30616"/>
        <dbReference type="ChEBI" id="CHEBI:33019"/>
        <dbReference type="ChEBI" id="CHEBI:57427"/>
        <dbReference type="ChEBI" id="CHEBI:78442"/>
        <dbReference type="ChEBI" id="CHEBI:78494"/>
        <dbReference type="ChEBI" id="CHEBI:456215"/>
        <dbReference type="EC" id="6.1.1.4"/>
    </reaction>
    <physiologicalReaction direction="left-to-right" evidence="9">
        <dbReference type="Rhea" id="RHEA:11689"/>
    </physiologicalReaction>
</comment>
<evidence type="ECO:0000256" key="1">
    <source>
        <dbReference type="ARBA" id="ARBA00005594"/>
    </source>
</evidence>
<dbReference type="Ensembl" id="ENSOSIT00000037247.1">
    <property type="protein sequence ID" value="ENSOSIP00000035327.1"/>
    <property type="gene ID" value="ENSOSIG00000017155.1"/>
</dbReference>
<dbReference type="PANTHER" id="PTHR45794:SF1">
    <property type="entry name" value="LEUCINE--TRNA LIGASE, CYTOPLASMIC"/>
    <property type="match status" value="1"/>
</dbReference>
<evidence type="ECO:0000256" key="9">
    <source>
        <dbReference type="ARBA" id="ARBA00050416"/>
    </source>
</evidence>
<evidence type="ECO:0000256" key="6">
    <source>
        <dbReference type="ARBA" id="ARBA00022917"/>
    </source>
</evidence>
<dbReference type="GO" id="GO:0004823">
    <property type="term" value="F:leucine-tRNA ligase activity"/>
    <property type="evidence" value="ECO:0007669"/>
    <property type="project" value="UniProtKB-EC"/>
</dbReference>
<evidence type="ECO:0000259" key="18">
    <source>
        <dbReference type="Pfam" id="PF24810"/>
    </source>
</evidence>
<evidence type="ECO:0000259" key="15">
    <source>
        <dbReference type="Pfam" id="PF00133"/>
    </source>
</evidence>
<dbReference type="GO" id="GO:0005524">
    <property type="term" value="F:ATP binding"/>
    <property type="evidence" value="ECO:0007669"/>
    <property type="project" value="UniProtKB-KW"/>
</dbReference>
<keyword evidence="3 13" id="KW-0436">Ligase</keyword>
<evidence type="ECO:0000256" key="10">
    <source>
        <dbReference type="ARBA" id="ARBA00051863"/>
    </source>
</evidence>
<dbReference type="GeneTree" id="ENSGT00390000012163"/>
<dbReference type="PANTHER" id="PTHR45794">
    <property type="entry name" value="LEUCYL-TRNA SYNTHETASE"/>
    <property type="match status" value="1"/>
</dbReference>
<dbReference type="SUPFAM" id="SSF50677">
    <property type="entry name" value="ValRS/IleRS/LeuRS editing domain"/>
    <property type="match status" value="1"/>
</dbReference>
<reference evidence="19" key="1">
    <citation type="submission" date="2025-08" db="UniProtKB">
        <authorList>
            <consortium name="Ensembl"/>
        </authorList>
    </citation>
    <scope>IDENTIFICATION</scope>
</reference>
<dbReference type="NCBIfam" id="TIGR00395">
    <property type="entry name" value="leuS_arch"/>
    <property type="match status" value="1"/>
</dbReference>
<dbReference type="InterPro" id="IPR001412">
    <property type="entry name" value="aa-tRNA-synth_I_CS"/>
</dbReference>
<evidence type="ECO:0000313" key="19">
    <source>
        <dbReference type="Ensembl" id="ENSOSIP00000035327.1"/>
    </source>
</evidence>
<keyword evidence="4 13" id="KW-0547">Nucleotide-binding</keyword>
<dbReference type="SUPFAM" id="SSF47323">
    <property type="entry name" value="Anticodon-binding domain of a subclass of class I aminoacyl-tRNA synthetases"/>
    <property type="match status" value="1"/>
</dbReference>
<keyword evidence="5 13" id="KW-0067">ATP-binding</keyword>